<dbReference type="SUPFAM" id="SSF75217">
    <property type="entry name" value="alpha/beta knot"/>
    <property type="match status" value="1"/>
</dbReference>
<keyword evidence="8" id="KW-0496">Mitochondrion</keyword>
<dbReference type="InterPro" id="IPR029064">
    <property type="entry name" value="Ribosomal_eL30-like_sf"/>
</dbReference>
<dbReference type="GO" id="GO:0016435">
    <property type="term" value="F:rRNA (guanine) methyltransferase activity"/>
    <property type="evidence" value="ECO:0007669"/>
    <property type="project" value="TreeGrafter"/>
</dbReference>
<evidence type="ECO:0000256" key="8">
    <source>
        <dbReference type="ARBA" id="ARBA00023128"/>
    </source>
</evidence>
<evidence type="ECO:0000313" key="11">
    <source>
        <dbReference type="EMBL" id="GMM48990.1"/>
    </source>
</evidence>
<dbReference type="InterPro" id="IPR029026">
    <property type="entry name" value="tRNA_m1G_MTases_N"/>
</dbReference>
<keyword evidence="6" id="KW-0949">S-adenosyl-L-methionine</keyword>
<proteinExistence type="inferred from homology"/>
<dbReference type="PANTHER" id="PTHR46103:SF1">
    <property type="entry name" value="RRNA METHYLTRANSFERASE 1, MITOCHONDRIAL"/>
    <property type="match status" value="1"/>
</dbReference>
<evidence type="ECO:0000256" key="3">
    <source>
        <dbReference type="ARBA" id="ARBA00022552"/>
    </source>
</evidence>
<dbReference type="Gene3D" id="3.40.1280.10">
    <property type="match status" value="1"/>
</dbReference>
<dbReference type="InterPro" id="IPR001537">
    <property type="entry name" value="SpoU_MeTrfase"/>
</dbReference>
<dbReference type="InterPro" id="IPR004441">
    <property type="entry name" value="rRNA_MeTrfase_TrmH"/>
</dbReference>
<dbReference type="AlphaFoldDB" id="A0AAV5RCE8"/>
<dbReference type="Proteomes" id="UP001378960">
    <property type="component" value="Unassembled WGS sequence"/>
</dbReference>
<sequence length="403" mass="45901">MLRGIKTSNYILQSIRWNSTNGPVAPFATPDYQGRKHVTFDKNMPSYTKPKAWERDGQDKEKWFKRKHAHHHILQKPQRENTQRRYDGIKRKNHEERMEKVKEMEKIREHRTRLRQIGSNPNIDMLFGTNAVLAALKGDKRKRFGKLYIHNPKDSEKVNEILHLANEKNVKITETSKQDINQLTDNAVHNGIALETKPLEITEIKSMSSKFDEDSFNINIRNEISNISEDKEIPLDTFGKRYPFGIYLDEISDPHNVGAILRSAYFLGADFIVFSERNCAPLTPVVAKSSSGAIEFLNLFKVDKPLTFFEESKDNGWSLISTVASTGKNKKKSSLIDANTINEMLQTQPVILVIGSEGAGIRTNLINRSDYLVSIESGREMNECVDSLNVSVATALLISKILK</sequence>
<evidence type="ECO:0000256" key="7">
    <source>
        <dbReference type="ARBA" id="ARBA00022946"/>
    </source>
</evidence>
<comment type="subcellular location">
    <subcellularLocation>
        <location evidence="1">Mitochondrion</location>
    </subcellularLocation>
</comment>
<dbReference type="NCBIfam" id="TIGR00186">
    <property type="entry name" value="rRNA_methyl_3"/>
    <property type="match status" value="1"/>
</dbReference>
<comment type="similarity">
    <text evidence="2">Belongs to the class IV-like SAM-binding methyltransferase superfamily. RNA methyltransferase TrmH family.</text>
</comment>
<evidence type="ECO:0000256" key="2">
    <source>
        <dbReference type="ARBA" id="ARBA00007228"/>
    </source>
</evidence>
<dbReference type="SUPFAM" id="SSF55315">
    <property type="entry name" value="L30e-like"/>
    <property type="match status" value="1"/>
</dbReference>
<evidence type="ECO:0000256" key="4">
    <source>
        <dbReference type="ARBA" id="ARBA00022603"/>
    </source>
</evidence>
<dbReference type="GO" id="GO:0005739">
    <property type="term" value="C:mitochondrion"/>
    <property type="evidence" value="ECO:0007669"/>
    <property type="project" value="UniProtKB-SubCell"/>
</dbReference>
<protein>
    <recommendedName>
        <fullName evidence="9">rRNA methyltransferase 1, mitochondrial</fullName>
    </recommendedName>
</protein>
<dbReference type="CDD" id="cd18105">
    <property type="entry name" value="SpoU-like_MRM1"/>
    <property type="match status" value="1"/>
</dbReference>
<comment type="caution">
    <text evidence="11">The sequence shown here is derived from an EMBL/GenBank/DDBJ whole genome shotgun (WGS) entry which is preliminary data.</text>
</comment>
<evidence type="ECO:0000256" key="9">
    <source>
        <dbReference type="ARBA" id="ARBA00034881"/>
    </source>
</evidence>
<accession>A0AAV5RCE8</accession>
<evidence type="ECO:0000259" key="10">
    <source>
        <dbReference type="SMART" id="SM00967"/>
    </source>
</evidence>
<dbReference type="SMART" id="SM00967">
    <property type="entry name" value="SpoU_sub_bind"/>
    <property type="match status" value="1"/>
</dbReference>
<keyword evidence="12" id="KW-1185">Reference proteome</keyword>
<evidence type="ECO:0000313" key="12">
    <source>
        <dbReference type="Proteomes" id="UP001378960"/>
    </source>
</evidence>
<feature type="domain" description="RNA 2-O ribose methyltransferase substrate binding" evidence="10">
    <location>
        <begin position="125"/>
        <end position="202"/>
    </location>
</feature>
<evidence type="ECO:0000256" key="1">
    <source>
        <dbReference type="ARBA" id="ARBA00004173"/>
    </source>
</evidence>
<evidence type="ECO:0000256" key="5">
    <source>
        <dbReference type="ARBA" id="ARBA00022679"/>
    </source>
</evidence>
<dbReference type="Pfam" id="PF08032">
    <property type="entry name" value="SpoU_sub_bind"/>
    <property type="match status" value="1"/>
</dbReference>
<dbReference type="InterPro" id="IPR047261">
    <property type="entry name" value="MRM1_MeTrfase_dom"/>
</dbReference>
<dbReference type="InterPro" id="IPR029028">
    <property type="entry name" value="Alpha/beta_knot_MTases"/>
</dbReference>
<reference evidence="11 12" key="1">
    <citation type="journal article" date="2023" name="Elife">
        <title>Identification of key yeast species and microbe-microbe interactions impacting larval growth of Drosophila in the wild.</title>
        <authorList>
            <person name="Mure A."/>
            <person name="Sugiura Y."/>
            <person name="Maeda R."/>
            <person name="Honda K."/>
            <person name="Sakurai N."/>
            <person name="Takahashi Y."/>
            <person name="Watada M."/>
            <person name="Katoh T."/>
            <person name="Gotoh A."/>
            <person name="Gotoh Y."/>
            <person name="Taniguchi I."/>
            <person name="Nakamura K."/>
            <person name="Hayashi T."/>
            <person name="Katayama T."/>
            <person name="Uemura T."/>
            <person name="Hattori Y."/>
        </authorList>
    </citation>
    <scope>NUCLEOTIDE SEQUENCE [LARGE SCALE GENOMIC DNA]</scope>
    <source>
        <strain evidence="11 12">PK-24</strain>
    </source>
</reference>
<dbReference type="EMBL" id="BTGB01000009">
    <property type="protein sequence ID" value="GMM48990.1"/>
    <property type="molecule type" value="Genomic_DNA"/>
</dbReference>
<dbReference type="PANTHER" id="PTHR46103">
    <property type="entry name" value="RRNA METHYLTRANSFERASE 1, MITOCHONDRIAL"/>
    <property type="match status" value="1"/>
</dbReference>
<keyword evidence="4" id="KW-0489">Methyltransferase</keyword>
<dbReference type="Gene3D" id="3.30.1330.30">
    <property type="match status" value="1"/>
</dbReference>
<dbReference type="InterPro" id="IPR047182">
    <property type="entry name" value="MRM1"/>
</dbReference>
<dbReference type="Pfam" id="PF00588">
    <property type="entry name" value="SpoU_methylase"/>
    <property type="match status" value="1"/>
</dbReference>
<dbReference type="InterPro" id="IPR013123">
    <property type="entry name" value="SpoU_subst-bd"/>
</dbReference>
<evidence type="ECO:0000256" key="6">
    <source>
        <dbReference type="ARBA" id="ARBA00022691"/>
    </source>
</evidence>
<organism evidence="11 12">
    <name type="scientific">Pichia kluyveri</name>
    <name type="common">Yeast</name>
    <dbReference type="NCBI Taxonomy" id="36015"/>
    <lineage>
        <taxon>Eukaryota</taxon>
        <taxon>Fungi</taxon>
        <taxon>Dikarya</taxon>
        <taxon>Ascomycota</taxon>
        <taxon>Saccharomycotina</taxon>
        <taxon>Pichiomycetes</taxon>
        <taxon>Pichiales</taxon>
        <taxon>Pichiaceae</taxon>
        <taxon>Pichia</taxon>
    </lineage>
</organism>
<keyword evidence="7" id="KW-0809">Transit peptide</keyword>
<keyword evidence="3" id="KW-0698">rRNA processing</keyword>
<dbReference type="GO" id="GO:0003723">
    <property type="term" value="F:RNA binding"/>
    <property type="evidence" value="ECO:0007669"/>
    <property type="project" value="InterPro"/>
</dbReference>
<keyword evidence="5" id="KW-0808">Transferase</keyword>
<gene>
    <name evidence="11" type="ORF">DAPK24_055880</name>
</gene>
<name>A0AAV5RCE8_PICKL</name>